<dbReference type="PANTHER" id="PTHR12673:SF270">
    <property type="entry name" value="FYVE-TYPE DOMAIN-CONTAINING PROTEIN"/>
    <property type="match status" value="1"/>
</dbReference>
<dbReference type="STRING" id="930990.A0A067MU89"/>
<feature type="compositionally biased region" description="Low complexity" evidence="1">
    <location>
        <begin position="167"/>
        <end position="176"/>
    </location>
</feature>
<feature type="region of interest" description="Disordered" evidence="1">
    <location>
        <begin position="913"/>
        <end position="933"/>
    </location>
</feature>
<feature type="compositionally biased region" description="Low complexity" evidence="1">
    <location>
        <begin position="993"/>
        <end position="1003"/>
    </location>
</feature>
<dbReference type="EMBL" id="KL198032">
    <property type="protein sequence ID" value="KDQ15407.1"/>
    <property type="molecule type" value="Genomic_DNA"/>
</dbReference>
<feature type="domain" description="DH" evidence="2">
    <location>
        <begin position="239"/>
        <end position="514"/>
    </location>
</feature>
<feature type="compositionally biased region" description="Basic and acidic residues" evidence="1">
    <location>
        <begin position="834"/>
        <end position="847"/>
    </location>
</feature>
<dbReference type="Gene3D" id="1.20.900.10">
    <property type="entry name" value="Dbl homology (DH) domain"/>
    <property type="match status" value="1"/>
</dbReference>
<reference evidence="4" key="1">
    <citation type="journal article" date="2014" name="Proc. Natl. Acad. Sci. U.S.A.">
        <title>Extensive sampling of basidiomycete genomes demonstrates inadequacy of the white-rot/brown-rot paradigm for wood decay fungi.</title>
        <authorList>
            <person name="Riley R."/>
            <person name="Salamov A.A."/>
            <person name="Brown D.W."/>
            <person name="Nagy L.G."/>
            <person name="Floudas D."/>
            <person name="Held B.W."/>
            <person name="Levasseur A."/>
            <person name="Lombard V."/>
            <person name="Morin E."/>
            <person name="Otillar R."/>
            <person name="Lindquist E.A."/>
            <person name="Sun H."/>
            <person name="LaButti K.M."/>
            <person name="Schmutz J."/>
            <person name="Jabbour D."/>
            <person name="Luo H."/>
            <person name="Baker S.E."/>
            <person name="Pisabarro A.G."/>
            <person name="Walton J.D."/>
            <person name="Blanchette R.A."/>
            <person name="Henrissat B."/>
            <person name="Martin F."/>
            <person name="Cullen D."/>
            <person name="Hibbett D.S."/>
            <person name="Grigoriev I.V."/>
        </authorList>
    </citation>
    <scope>NUCLEOTIDE SEQUENCE [LARGE SCALE GENOMIC DNA]</scope>
    <source>
        <strain evidence="4">FD-172 SS1</strain>
    </source>
</reference>
<name>A0A067MU89_BOTB1</name>
<feature type="compositionally biased region" description="Low complexity" evidence="1">
    <location>
        <begin position="1042"/>
        <end position="1057"/>
    </location>
</feature>
<feature type="region of interest" description="Disordered" evidence="1">
    <location>
        <begin position="821"/>
        <end position="850"/>
    </location>
</feature>
<dbReference type="SUPFAM" id="SSF48065">
    <property type="entry name" value="DBL homology domain (DH-domain)"/>
    <property type="match status" value="1"/>
</dbReference>
<feature type="region of interest" description="Disordered" evidence="1">
    <location>
        <begin position="67"/>
        <end position="94"/>
    </location>
</feature>
<evidence type="ECO:0000256" key="1">
    <source>
        <dbReference type="SAM" id="MobiDB-lite"/>
    </source>
</evidence>
<dbReference type="AlphaFoldDB" id="A0A067MU89"/>
<dbReference type="Proteomes" id="UP000027195">
    <property type="component" value="Unassembled WGS sequence"/>
</dbReference>
<dbReference type="GO" id="GO:0005737">
    <property type="term" value="C:cytoplasm"/>
    <property type="evidence" value="ECO:0007669"/>
    <property type="project" value="TreeGrafter"/>
</dbReference>
<dbReference type="InterPro" id="IPR035899">
    <property type="entry name" value="DBL_dom_sf"/>
</dbReference>
<feature type="compositionally biased region" description="Pro residues" evidence="1">
    <location>
        <begin position="420"/>
        <end position="432"/>
    </location>
</feature>
<dbReference type="HOGENOM" id="CLU_289833_0_0_1"/>
<protein>
    <recommendedName>
        <fullName evidence="2">DH domain-containing protein</fullName>
    </recommendedName>
</protein>
<feature type="compositionally biased region" description="Polar residues" evidence="1">
    <location>
        <begin position="1013"/>
        <end position="1036"/>
    </location>
</feature>
<evidence type="ECO:0000259" key="2">
    <source>
        <dbReference type="PROSITE" id="PS50010"/>
    </source>
</evidence>
<feature type="region of interest" description="Disordered" evidence="1">
    <location>
        <begin position="950"/>
        <end position="1057"/>
    </location>
</feature>
<accession>A0A067MU89</accession>
<feature type="compositionally biased region" description="Basic and acidic residues" evidence="1">
    <location>
        <begin position="914"/>
        <end position="928"/>
    </location>
</feature>
<proteinExistence type="predicted"/>
<sequence>MEVLSTVPVTPATFYQHPHAGVERLQGLEVIARPPYSLRPRISGSLVGSPSMDGVTRPGRLDLRRCSVEESDAGSESEHEKGFDGGRDVPPITKSSSEADILVSALVSTPPAFLASASAKLSPNATPSVSQYQSFFEFPLPATNSFSSSPPLLTPTPTPSQRAFFIPPSSDASAPPEAQPPPHFTSPASNLTSNIPVLGERNTPRPFFEKVQVVEGSHRAPAVDMRQESEKMQDARTAKKWHVLQELLETERAYVSDLLILVQIYIPSLPQTHKLTPQQRASIAKNARAILEFHQGFAVGLEELVCAQDVGRGKSEDGSERQEGNAKMGAVGLGLETVIEAVARRFAQEANNFSVYEAFCSDHSEVVDALRRTESRSKNEWGRFEKACASAASELGGSSRRVSGALPNSAPDLPASPTSPQWPPSPPPPTSAPPTRTHFRRHSMDTASLSPSSAGTSGHKLAFQEYLIKPIQRLCQYPLLLGQLLGKDDGSQTSKVVEEAVGAMKSVVSQVNGAKARKENLAKSASVVDRMDHSVLDAACLNSLGGLVLCGALDVVHHHPSHAPLTTPIKVRYMGVFIFPSFILFAKVKKGKIYEPRYWFQLENADIIDVNDQTSLLEHSLRVSCSQHHFELAASCPAEKGIWLAALESARSMECKARDLPPFKLLSTTSSAPSPACAEDDNIAKLEELGSLQRLNRTTSSTSSVKSFFVYDTSLILKRCTRQYRDLVDRGLEDVSSDQCLGARAYAQRVRSRSLHEKRTEPPPMPELIIGREYGTSGGVIARGRAIISETLQSPPSPGCTSSSSGLVRAKSFSFLRRGIQEDGNQEGGGPSPEHSDSETKRLRRESAPAAKVSTVSVFANLSNQASPRPHGVSHTIPDLLNGVNTEEFPRARVRTQSSSSRTWRKSLRFVGEPGERLRRSSVHHEDDQGGAFMEGVTTPATVIRRLSKITRKGTRGLRDSAPSSPAQPSCPPLTEAPQVLVGATNESDVNASPDSTSSSSSSEAHTPLFDHPSTSTPQESSGASSTAEPTPSISKRPQKGSLFFLHLSRLTTTSSS</sequence>
<organism evidence="3 4">
    <name type="scientific">Botryobasidium botryosum (strain FD-172 SS1)</name>
    <dbReference type="NCBI Taxonomy" id="930990"/>
    <lineage>
        <taxon>Eukaryota</taxon>
        <taxon>Fungi</taxon>
        <taxon>Dikarya</taxon>
        <taxon>Basidiomycota</taxon>
        <taxon>Agaricomycotina</taxon>
        <taxon>Agaricomycetes</taxon>
        <taxon>Cantharellales</taxon>
        <taxon>Botryobasidiaceae</taxon>
        <taxon>Botryobasidium</taxon>
    </lineage>
</organism>
<feature type="region of interest" description="Disordered" evidence="1">
    <location>
        <begin position="751"/>
        <end position="771"/>
    </location>
</feature>
<dbReference type="InParanoid" id="A0A067MU89"/>
<dbReference type="PROSITE" id="PS50010">
    <property type="entry name" value="DH_2"/>
    <property type="match status" value="1"/>
</dbReference>
<feature type="region of interest" description="Disordered" evidence="1">
    <location>
        <begin position="166"/>
        <end position="191"/>
    </location>
</feature>
<gene>
    <name evidence="3" type="ORF">BOTBODRAFT_173897</name>
</gene>
<dbReference type="GO" id="GO:0005085">
    <property type="term" value="F:guanyl-nucleotide exchange factor activity"/>
    <property type="evidence" value="ECO:0007669"/>
    <property type="project" value="InterPro"/>
</dbReference>
<dbReference type="OrthoDB" id="1716625at2759"/>
<dbReference type="Pfam" id="PF00621">
    <property type="entry name" value="RhoGEF"/>
    <property type="match status" value="2"/>
</dbReference>
<evidence type="ECO:0000313" key="3">
    <source>
        <dbReference type="EMBL" id="KDQ15407.1"/>
    </source>
</evidence>
<dbReference type="Gene3D" id="2.30.29.30">
    <property type="entry name" value="Pleckstrin-homology domain (PH domain)/Phosphotyrosine-binding domain (PTB)"/>
    <property type="match status" value="1"/>
</dbReference>
<dbReference type="CDD" id="cd00160">
    <property type="entry name" value="RhoGEF"/>
    <property type="match status" value="1"/>
</dbReference>
<dbReference type="InterPro" id="IPR051092">
    <property type="entry name" value="FYVE_RhoGEF_PH"/>
</dbReference>
<dbReference type="InterPro" id="IPR000219">
    <property type="entry name" value="DH_dom"/>
</dbReference>
<feature type="compositionally biased region" description="Basic and acidic residues" evidence="1">
    <location>
        <begin position="76"/>
        <end position="87"/>
    </location>
</feature>
<dbReference type="SMART" id="SM00325">
    <property type="entry name" value="RhoGEF"/>
    <property type="match status" value="1"/>
</dbReference>
<keyword evidence="4" id="KW-1185">Reference proteome</keyword>
<evidence type="ECO:0000313" key="4">
    <source>
        <dbReference type="Proteomes" id="UP000027195"/>
    </source>
</evidence>
<feature type="region of interest" description="Disordered" evidence="1">
    <location>
        <begin position="398"/>
        <end position="438"/>
    </location>
</feature>
<dbReference type="SUPFAM" id="SSF50729">
    <property type="entry name" value="PH domain-like"/>
    <property type="match status" value="1"/>
</dbReference>
<dbReference type="InterPro" id="IPR011993">
    <property type="entry name" value="PH-like_dom_sf"/>
</dbReference>
<dbReference type="PANTHER" id="PTHR12673">
    <property type="entry name" value="FACIOGENITAL DYSPLASIA PROTEIN"/>
    <property type="match status" value="1"/>
</dbReference>